<dbReference type="AlphaFoldDB" id="A0A8H5H2Y3"/>
<keyword evidence="2" id="KW-1185">Reference proteome</keyword>
<comment type="caution">
    <text evidence="1">The sequence shown here is derived from an EMBL/GenBank/DDBJ whole genome shotgun (WGS) entry which is preliminary data.</text>
</comment>
<evidence type="ECO:0000313" key="2">
    <source>
        <dbReference type="Proteomes" id="UP000518752"/>
    </source>
</evidence>
<dbReference type="EMBL" id="JAACJN010000095">
    <property type="protein sequence ID" value="KAF5375778.1"/>
    <property type="molecule type" value="Genomic_DNA"/>
</dbReference>
<evidence type="ECO:0000313" key="1">
    <source>
        <dbReference type="EMBL" id="KAF5375778.1"/>
    </source>
</evidence>
<name>A0A8H5H2Y3_9AGAR</name>
<reference evidence="1 2" key="1">
    <citation type="journal article" date="2020" name="ISME J.">
        <title>Uncovering the hidden diversity of litter-decomposition mechanisms in mushroom-forming fungi.</title>
        <authorList>
            <person name="Floudas D."/>
            <person name="Bentzer J."/>
            <person name="Ahren D."/>
            <person name="Johansson T."/>
            <person name="Persson P."/>
            <person name="Tunlid A."/>
        </authorList>
    </citation>
    <scope>NUCLEOTIDE SEQUENCE [LARGE SCALE GENOMIC DNA]</scope>
    <source>
        <strain evidence="1 2">CBS 406.79</strain>
    </source>
</reference>
<sequence>MSLGECYHVAPKAANLQMKCNLKGWCRWCVIHTINSVLSETEMGIQDYRFGVQGLDARSTIVRNLSRVLCIQLARSNFAIHPLALKWSPIALPLGTCFAEMVEAWNYSVGLD</sequence>
<proteinExistence type="predicted"/>
<dbReference type="Proteomes" id="UP000518752">
    <property type="component" value="Unassembled WGS sequence"/>
</dbReference>
<accession>A0A8H5H2Y3</accession>
<protein>
    <submittedName>
        <fullName evidence="1">Uncharacterized protein</fullName>
    </submittedName>
</protein>
<gene>
    <name evidence="1" type="ORF">D9757_008970</name>
</gene>
<organism evidence="1 2">
    <name type="scientific">Collybiopsis confluens</name>
    <dbReference type="NCBI Taxonomy" id="2823264"/>
    <lineage>
        <taxon>Eukaryota</taxon>
        <taxon>Fungi</taxon>
        <taxon>Dikarya</taxon>
        <taxon>Basidiomycota</taxon>
        <taxon>Agaricomycotina</taxon>
        <taxon>Agaricomycetes</taxon>
        <taxon>Agaricomycetidae</taxon>
        <taxon>Agaricales</taxon>
        <taxon>Marasmiineae</taxon>
        <taxon>Omphalotaceae</taxon>
        <taxon>Collybiopsis</taxon>
    </lineage>
</organism>